<keyword evidence="6" id="KW-0393">Immunoglobulin domain</keyword>
<dbReference type="OrthoDB" id="8924181at2759"/>
<dbReference type="InterPro" id="IPR051117">
    <property type="entry name" value="TRG_var/const_region"/>
</dbReference>
<evidence type="ECO:0000256" key="1">
    <source>
        <dbReference type="ARBA" id="ARBA00004370"/>
    </source>
</evidence>
<evidence type="ECO:0000256" key="7">
    <source>
        <dbReference type="SAM" id="SignalP"/>
    </source>
</evidence>
<sequence>MLMVFFFPFFVDGAIQVQLTTGTRSAYIWCKISGKGFNFNDDYIHWYRQIPGEAPKRILYTKSGSVSTDENFDKEKFKASNDVSASTSNLRVDKLTQEDAAIYYCATWDITILETHRQPVQKPALHSEPSV</sequence>
<evidence type="ECO:0000256" key="4">
    <source>
        <dbReference type="ARBA" id="ARBA00023136"/>
    </source>
</evidence>
<feature type="domain" description="Ig-like" evidence="8">
    <location>
        <begin position="8"/>
        <end position="105"/>
    </location>
</feature>
<dbReference type="PANTHER" id="PTHR19256:SF65">
    <property type="entry name" value="T CELL RECEPTOR GAMMA CONSTANT 1-RELATED"/>
    <property type="match status" value="1"/>
</dbReference>
<reference evidence="9" key="1">
    <citation type="submission" date="2019-06" db="EMBL/GenBank/DDBJ databases">
        <title>G10K-VGP Goodes thornscrub tortoise genome, primary haplotype.</title>
        <authorList>
            <person name="Murphy B."/>
            <person name="Edwards T."/>
            <person name="Rhie A."/>
            <person name="Koren S."/>
            <person name="Phillippy A."/>
            <person name="Fedrigo O."/>
            <person name="Haase B."/>
            <person name="Mountcastle J."/>
            <person name="Lewin H."/>
            <person name="Damas J."/>
            <person name="Howe K."/>
            <person name="Formenti G."/>
            <person name="Myers G."/>
            <person name="Durbin R."/>
            <person name="Jarvis E.D."/>
        </authorList>
    </citation>
    <scope>NUCLEOTIDE SEQUENCE [LARGE SCALE GENOMIC DNA]</scope>
</reference>
<evidence type="ECO:0000256" key="3">
    <source>
        <dbReference type="ARBA" id="ARBA00022989"/>
    </source>
</evidence>
<dbReference type="GeneTree" id="ENSGT00940000153143"/>
<dbReference type="InterPro" id="IPR013783">
    <property type="entry name" value="Ig-like_fold"/>
</dbReference>
<dbReference type="InterPro" id="IPR036179">
    <property type="entry name" value="Ig-like_dom_sf"/>
</dbReference>
<evidence type="ECO:0000313" key="9">
    <source>
        <dbReference type="Ensembl" id="ENSGEVP00005009973.1"/>
    </source>
</evidence>
<keyword evidence="10" id="KW-1185">Reference proteome</keyword>
<dbReference type="InterPro" id="IPR007110">
    <property type="entry name" value="Ig-like_dom"/>
</dbReference>
<dbReference type="PANTHER" id="PTHR19256">
    <property type="entry name" value="T-CELL RECEPTOR GAMMA CHAIN"/>
    <property type="match status" value="1"/>
</dbReference>
<dbReference type="AlphaFoldDB" id="A0A8C4Y0I0"/>
<proteinExistence type="predicted"/>
<comment type="subcellular location">
    <subcellularLocation>
        <location evidence="1">Membrane</location>
    </subcellularLocation>
</comment>
<protein>
    <recommendedName>
        <fullName evidence="8">Ig-like domain-containing protein</fullName>
    </recommendedName>
</protein>
<dbReference type="Pfam" id="PF07686">
    <property type="entry name" value="V-set"/>
    <property type="match status" value="1"/>
</dbReference>
<dbReference type="Ensembl" id="ENSGEVT00005010455.1">
    <property type="protein sequence ID" value="ENSGEVP00005009973.1"/>
    <property type="gene ID" value="ENSGEVG00005007079.1"/>
</dbReference>
<dbReference type="SMART" id="SM00406">
    <property type="entry name" value="IGv"/>
    <property type="match status" value="1"/>
</dbReference>
<dbReference type="PROSITE" id="PS50835">
    <property type="entry name" value="IG_LIKE"/>
    <property type="match status" value="1"/>
</dbReference>
<name>A0A8C4Y0I0_9SAUR</name>
<evidence type="ECO:0000259" key="8">
    <source>
        <dbReference type="PROSITE" id="PS50835"/>
    </source>
</evidence>
<evidence type="ECO:0000256" key="5">
    <source>
        <dbReference type="ARBA" id="ARBA00023170"/>
    </source>
</evidence>
<evidence type="ECO:0000313" key="10">
    <source>
        <dbReference type="Proteomes" id="UP000694390"/>
    </source>
</evidence>
<keyword evidence="2" id="KW-0812">Transmembrane</keyword>
<dbReference type="InterPro" id="IPR013106">
    <property type="entry name" value="Ig_V-set"/>
</dbReference>
<feature type="chain" id="PRO_5034449614" description="Ig-like domain-containing protein" evidence="7">
    <location>
        <begin position="17"/>
        <end position="131"/>
    </location>
</feature>
<keyword evidence="7" id="KW-0732">Signal</keyword>
<dbReference type="GO" id="GO:0016020">
    <property type="term" value="C:membrane"/>
    <property type="evidence" value="ECO:0007669"/>
    <property type="project" value="UniProtKB-SubCell"/>
</dbReference>
<feature type="signal peptide" evidence="7">
    <location>
        <begin position="1"/>
        <end position="16"/>
    </location>
</feature>
<dbReference type="Gene3D" id="2.60.40.10">
    <property type="entry name" value="Immunoglobulins"/>
    <property type="match status" value="1"/>
</dbReference>
<reference evidence="9" key="2">
    <citation type="submission" date="2025-08" db="UniProtKB">
        <authorList>
            <consortium name="Ensembl"/>
        </authorList>
    </citation>
    <scope>IDENTIFICATION</scope>
</reference>
<keyword evidence="5" id="KW-0675">Receptor</keyword>
<keyword evidence="4" id="KW-0472">Membrane</keyword>
<dbReference type="SUPFAM" id="SSF48726">
    <property type="entry name" value="Immunoglobulin"/>
    <property type="match status" value="1"/>
</dbReference>
<keyword evidence="3" id="KW-1133">Transmembrane helix</keyword>
<dbReference type="Proteomes" id="UP000694390">
    <property type="component" value="Chromosome 2"/>
</dbReference>
<evidence type="ECO:0000256" key="6">
    <source>
        <dbReference type="ARBA" id="ARBA00023319"/>
    </source>
</evidence>
<organism evidence="9 10">
    <name type="scientific">Gopherus evgoodei</name>
    <name type="common">Goodes thornscrub tortoise</name>
    <dbReference type="NCBI Taxonomy" id="1825980"/>
    <lineage>
        <taxon>Eukaryota</taxon>
        <taxon>Metazoa</taxon>
        <taxon>Chordata</taxon>
        <taxon>Craniata</taxon>
        <taxon>Vertebrata</taxon>
        <taxon>Euteleostomi</taxon>
        <taxon>Archelosauria</taxon>
        <taxon>Testudinata</taxon>
        <taxon>Testudines</taxon>
        <taxon>Cryptodira</taxon>
        <taxon>Durocryptodira</taxon>
        <taxon>Testudinoidea</taxon>
        <taxon>Testudinidae</taxon>
        <taxon>Gopherus</taxon>
    </lineage>
</organism>
<evidence type="ECO:0000256" key="2">
    <source>
        <dbReference type="ARBA" id="ARBA00022692"/>
    </source>
</evidence>
<reference evidence="9" key="3">
    <citation type="submission" date="2025-09" db="UniProtKB">
        <authorList>
            <consortium name="Ensembl"/>
        </authorList>
    </citation>
    <scope>IDENTIFICATION</scope>
</reference>
<accession>A0A8C4Y0I0</accession>